<dbReference type="InterPro" id="IPR010259">
    <property type="entry name" value="S8pro/Inhibitor_I9"/>
</dbReference>
<keyword evidence="1" id="KW-0812">Transmembrane</keyword>
<proteinExistence type="predicted"/>
<dbReference type="InterPro" id="IPR037045">
    <property type="entry name" value="S8pro/Inhibitor_I9_sf"/>
</dbReference>
<dbReference type="Proteomes" id="UP000239757">
    <property type="component" value="Unassembled WGS sequence"/>
</dbReference>
<gene>
    <name evidence="3" type="ORF">GOBAR_AA07611</name>
</gene>
<evidence type="ECO:0000256" key="1">
    <source>
        <dbReference type="SAM" id="Phobius"/>
    </source>
</evidence>
<organism evidence="3 4">
    <name type="scientific">Gossypium barbadense</name>
    <name type="common">Sea Island cotton</name>
    <name type="synonym">Hibiscus barbadensis</name>
    <dbReference type="NCBI Taxonomy" id="3634"/>
    <lineage>
        <taxon>Eukaryota</taxon>
        <taxon>Viridiplantae</taxon>
        <taxon>Streptophyta</taxon>
        <taxon>Embryophyta</taxon>
        <taxon>Tracheophyta</taxon>
        <taxon>Spermatophyta</taxon>
        <taxon>Magnoliopsida</taxon>
        <taxon>eudicotyledons</taxon>
        <taxon>Gunneridae</taxon>
        <taxon>Pentapetalae</taxon>
        <taxon>rosids</taxon>
        <taxon>malvids</taxon>
        <taxon>Malvales</taxon>
        <taxon>Malvaceae</taxon>
        <taxon>Malvoideae</taxon>
        <taxon>Gossypium</taxon>
    </lineage>
</organism>
<dbReference type="AlphaFoldDB" id="A0A2P5YBN6"/>
<dbReference type="EMBL" id="KZ663397">
    <property type="protein sequence ID" value="PPS13023.1"/>
    <property type="molecule type" value="Genomic_DNA"/>
</dbReference>
<evidence type="ECO:0000313" key="3">
    <source>
        <dbReference type="EMBL" id="PPS13023.1"/>
    </source>
</evidence>
<keyword evidence="1" id="KW-0472">Membrane</keyword>
<evidence type="ECO:0000313" key="4">
    <source>
        <dbReference type="Proteomes" id="UP000239757"/>
    </source>
</evidence>
<keyword evidence="1" id="KW-1133">Transmembrane helix</keyword>
<evidence type="ECO:0000259" key="2">
    <source>
        <dbReference type="Pfam" id="PF05922"/>
    </source>
</evidence>
<reference evidence="3 4" key="1">
    <citation type="submission" date="2015-01" db="EMBL/GenBank/DDBJ databases">
        <title>Genome of allotetraploid Gossypium barbadense reveals genomic plasticity and fiber elongation in cotton evolution.</title>
        <authorList>
            <person name="Chen X."/>
            <person name="Liu X."/>
            <person name="Zhao B."/>
            <person name="Zheng H."/>
            <person name="Hu Y."/>
            <person name="Lu G."/>
            <person name="Yang C."/>
            <person name="Chen J."/>
            <person name="Shan C."/>
            <person name="Zhang L."/>
            <person name="Zhou Y."/>
            <person name="Wang L."/>
            <person name="Guo W."/>
            <person name="Bai Y."/>
            <person name="Ruan J."/>
            <person name="Shangguan X."/>
            <person name="Mao Y."/>
            <person name="Jiang J."/>
            <person name="Zhu Y."/>
            <person name="Lei J."/>
            <person name="Kang H."/>
            <person name="Chen S."/>
            <person name="He X."/>
            <person name="Wang R."/>
            <person name="Wang Y."/>
            <person name="Chen J."/>
            <person name="Wang L."/>
            <person name="Yu S."/>
            <person name="Wang B."/>
            <person name="Wei J."/>
            <person name="Song S."/>
            <person name="Lu X."/>
            <person name="Gao Z."/>
            <person name="Gu W."/>
            <person name="Deng X."/>
            <person name="Ma D."/>
            <person name="Wang S."/>
            <person name="Liang W."/>
            <person name="Fang L."/>
            <person name="Cai C."/>
            <person name="Zhu X."/>
            <person name="Zhou B."/>
            <person name="Zhang Y."/>
            <person name="Chen Z."/>
            <person name="Xu S."/>
            <person name="Zhu R."/>
            <person name="Wang S."/>
            <person name="Zhang T."/>
            <person name="Zhao G."/>
        </authorList>
    </citation>
    <scope>NUCLEOTIDE SEQUENCE [LARGE SCALE GENOMIC DNA]</scope>
    <source>
        <strain evidence="4">cv. Xinhai21</strain>
        <tissue evidence="3">Leaf</tissue>
    </source>
</reference>
<dbReference type="Gene3D" id="3.30.70.80">
    <property type="entry name" value="Peptidase S8 propeptide/proteinase inhibitor I9"/>
    <property type="match status" value="1"/>
</dbReference>
<dbReference type="Pfam" id="PF05922">
    <property type="entry name" value="Inhibitor_I9"/>
    <property type="match status" value="1"/>
</dbReference>
<accession>A0A2P5YBN6</accession>
<name>A0A2P5YBN6_GOSBA</name>
<feature type="domain" description="Inhibitor I9" evidence="2">
    <location>
        <begin position="70"/>
        <end position="113"/>
    </location>
</feature>
<sequence>MATGVDVLAASSYAVLLLHLLAIGTIASVVEERSIYLILMEGEPVAFHGDVLSSQQGRRFDPKSEAYKVHANKLVDSHDQVLESTLDKGSYNKLYSFKHVLNGFAVHTTPSQVVVFLNELKIHYHTSESPFLGPPLNRAAMAGGRGVTRTDVSPILRG</sequence>
<protein>
    <recommendedName>
        <fullName evidence="2">Inhibitor I9 domain-containing protein</fullName>
    </recommendedName>
</protein>
<feature type="transmembrane region" description="Helical" evidence="1">
    <location>
        <begin position="12"/>
        <end position="30"/>
    </location>
</feature>
<dbReference type="OrthoDB" id="1714171at2759"/>